<dbReference type="AlphaFoldDB" id="A0A7C1NCX2"/>
<dbReference type="NCBIfam" id="TIGR04256">
    <property type="entry name" value="GxxExxY"/>
    <property type="match status" value="1"/>
</dbReference>
<reference evidence="1" key="1">
    <citation type="journal article" date="2020" name="mSystems">
        <title>Genome- and Community-Level Interaction Insights into Carbon Utilization and Element Cycling Functions of Hydrothermarchaeota in Hydrothermal Sediment.</title>
        <authorList>
            <person name="Zhou Z."/>
            <person name="Liu Y."/>
            <person name="Xu W."/>
            <person name="Pan J."/>
            <person name="Luo Z.H."/>
            <person name="Li M."/>
        </authorList>
    </citation>
    <scope>NUCLEOTIDE SEQUENCE [LARGE SCALE GENOMIC DNA]</scope>
    <source>
        <strain evidence="1">SpSt-265</strain>
        <strain evidence="2">SpSt-465</strain>
    </source>
</reference>
<protein>
    <submittedName>
        <fullName evidence="1">GxxExxY protein</fullName>
    </submittedName>
</protein>
<comment type="caution">
    <text evidence="1">The sequence shown here is derived from an EMBL/GenBank/DDBJ whole genome shotgun (WGS) entry which is preliminary data.</text>
</comment>
<dbReference type="EMBL" id="DSTU01000001">
    <property type="protein sequence ID" value="HFJ53134.1"/>
    <property type="molecule type" value="Genomic_DNA"/>
</dbReference>
<evidence type="ECO:0000313" key="2">
    <source>
        <dbReference type="EMBL" id="HFJ53134.1"/>
    </source>
</evidence>
<dbReference type="EMBL" id="DSLG01000007">
    <property type="protein sequence ID" value="HEA87563.1"/>
    <property type="molecule type" value="Genomic_DNA"/>
</dbReference>
<sequence length="277" mass="31046">MLPEKERRLSVSWLNQLKSAADEVFSVLGSGYRESVYEEALAHELRLRGIAYERQRNFEILYKGYKVSEGRVDLILNPLWAGTSKAEAVVELKAVKRVNEAHIRQAQVYMASLGIRQGVVLSFGDSVLVEEVAPPKERVERKVVEPKPGRGAQVSAGLLTRCAQAVFDYFGSEFIYREGTERLFPAAIGVELRLAGVRFAAASYQLLYKCHPVDEVGFDFVFDRSQVAQVVFYRDEEERAEQVLEFTGLVRHFGLKRGYLVAIPAGAEGKVRVVAVS</sequence>
<organism evidence="1">
    <name type="scientific">candidate division WOR-3 bacterium</name>
    <dbReference type="NCBI Taxonomy" id="2052148"/>
    <lineage>
        <taxon>Bacteria</taxon>
        <taxon>Bacteria division WOR-3</taxon>
    </lineage>
</organism>
<proteinExistence type="predicted"/>
<name>A0A7C1NCX2_UNCW3</name>
<dbReference type="InterPro" id="IPR026350">
    <property type="entry name" value="GxxExxY"/>
</dbReference>
<evidence type="ECO:0000313" key="1">
    <source>
        <dbReference type="EMBL" id="HEA87563.1"/>
    </source>
</evidence>
<dbReference type="Pfam" id="PF13366">
    <property type="entry name" value="PDDEXK_3"/>
    <property type="match status" value="1"/>
</dbReference>
<gene>
    <name evidence="1" type="ORF">ENP94_06095</name>
    <name evidence="2" type="ORF">ENS16_00360</name>
</gene>
<accession>A0A7C1NCX2</accession>